<evidence type="ECO:0000313" key="15">
    <source>
        <dbReference type="Proteomes" id="UP000237000"/>
    </source>
</evidence>
<dbReference type="GO" id="GO:0005634">
    <property type="term" value="C:nucleus"/>
    <property type="evidence" value="ECO:0007669"/>
    <property type="project" value="UniProtKB-SubCell"/>
</dbReference>
<dbReference type="InterPro" id="IPR045104">
    <property type="entry name" value="Alfin"/>
</dbReference>
<dbReference type="PANTHER" id="PTHR12321">
    <property type="entry name" value="CPG BINDING PROTEIN"/>
    <property type="match status" value="1"/>
</dbReference>
<sequence>MEGEGGQDGVSSVVDVFGDYKARRAGILKALTTDFEKFYRECHPERENLCLFGLSTGDWRVSPPVDYVPSELPEPTLGINFSRDGMPKENWLHTVAAHSDSWLLAVAFFLACGFNFDKAEREHLFSMINDLPTVHEIVTGATKKKSNKNSGVSNDNSNKFKSNSKELEQRGYKLAKHHNGKPNKDEDVELEEEDYEDEKTLCGRCREVYASDEFWIGCDICDAWYHGKCVKITEALAKQIKKYMCPVCNSKRAGLNIPNRQAG</sequence>
<evidence type="ECO:0000256" key="3">
    <source>
        <dbReference type="ARBA" id="ARBA00022723"/>
    </source>
</evidence>
<dbReference type="OrthoDB" id="436852at2759"/>
<dbReference type="Pfam" id="PF00628">
    <property type="entry name" value="PHD"/>
    <property type="match status" value="1"/>
</dbReference>
<dbReference type="PANTHER" id="PTHR12321:SF98">
    <property type="entry name" value="PHD FINGER PROTEIN ALFIN-LIKE 5"/>
    <property type="match status" value="1"/>
</dbReference>
<dbReference type="SMART" id="SM00249">
    <property type="entry name" value="PHD"/>
    <property type="match status" value="1"/>
</dbReference>
<dbReference type="GO" id="GO:0006325">
    <property type="term" value="P:chromatin organization"/>
    <property type="evidence" value="ECO:0007669"/>
    <property type="project" value="UniProtKB-UniRule"/>
</dbReference>
<dbReference type="STRING" id="63057.A0A2P5BH06"/>
<dbReference type="FunFam" id="3.30.40.10:FF:000306">
    <property type="entry name" value="PHD finger alfin-like protein"/>
    <property type="match status" value="1"/>
</dbReference>
<proteinExistence type="inferred from homology"/>
<keyword evidence="7 11" id="KW-0805">Transcription regulation</keyword>
<dbReference type="InterPro" id="IPR019787">
    <property type="entry name" value="Znf_PHD-finger"/>
</dbReference>
<keyword evidence="3 11" id="KW-0479">Metal-binding</keyword>
<dbReference type="Pfam" id="PF12165">
    <property type="entry name" value="Alfin"/>
    <property type="match status" value="1"/>
</dbReference>
<evidence type="ECO:0000256" key="5">
    <source>
        <dbReference type="ARBA" id="ARBA00022833"/>
    </source>
</evidence>
<reference evidence="15" key="1">
    <citation type="submission" date="2016-06" db="EMBL/GenBank/DDBJ databases">
        <title>Parallel loss of symbiosis genes in relatives of nitrogen-fixing non-legume Parasponia.</title>
        <authorList>
            <person name="Van Velzen R."/>
            <person name="Holmer R."/>
            <person name="Bu F."/>
            <person name="Rutten L."/>
            <person name="Van Zeijl A."/>
            <person name="Liu W."/>
            <person name="Santuari L."/>
            <person name="Cao Q."/>
            <person name="Sharma T."/>
            <person name="Shen D."/>
            <person name="Roswanjaya Y."/>
            <person name="Wardhani T."/>
            <person name="Kalhor M.S."/>
            <person name="Jansen J."/>
            <person name="Van den Hoogen J."/>
            <person name="Gungor B."/>
            <person name="Hartog M."/>
            <person name="Hontelez J."/>
            <person name="Verver J."/>
            <person name="Yang W.-C."/>
            <person name="Schijlen E."/>
            <person name="Repin R."/>
            <person name="Schilthuizen M."/>
            <person name="Schranz E."/>
            <person name="Heidstra R."/>
            <person name="Miyata K."/>
            <person name="Fedorova E."/>
            <person name="Kohlen W."/>
            <person name="Bisseling T."/>
            <person name="Smit S."/>
            <person name="Geurts R."/>
        </authorList>
    </citation>
    <scope>NUCLEOTIDE SEQUENCE [LARGE SCALE GENOMIC DNA]</scope>
    <source>
        <strain evidence="15">cv. RG33-2</strain>
    </source>
</reference>
<comment type="subcellular location">
    <subcellularLocation>
        <location evidence="1 11">Nucleus</location>
    </subcellularLocation>
</comment>
<evidence type="ECO:0000256" key="4">
    <source>
        <dbReference type="ARBA" id="ARBA00022771"/>
    </source>
</evidence>
<comment type="similarity">
    <text evidence="2 11">Belongs to the Alfin family.</text>
</comment>
<protein>
    <recommendedName>
        <fullName evidence="11">PHD finger protein ALFIN-LIKE</fullName>
    </recommendedName>
</protein>
<comment type="subunit">
    <text evidence="11">Interacts with H3K4me3 and to a lesser extent with H3K4me2.</text>
</comment>
<organism evidence="14 15">
    <name type="scientific">Trema orientale</name>
    <name type="common">Charcoal tree</name>
    <name type="synonym">Celtis orientalis</name>
    <dbReference type="NCBI Taxonomy" id="63057"/>
    <lineage>
        <taxon>Eukaryota</taxon>
        <taxon>Viridiplantae</taxon>
        <taxon>Streptophyta</taxon>
        <taxon>Embryophyta</taxon>
        <taxon>Tracheophyta</taxon>
        <taxon>Spermatophyta</taxon>
        <taxon>Magnoliopsida</taxon>
        <taxon>eudicotyledons</taxon>
        <taxon>Gunneridae</taxon>
        <taxon>Pentapetalae</taxon>
        <taxon>rosids</taxon>
        <taxon>fabids</taxon>
        <taxon>Rosales</taxon>
        <taxon>Cannabaceae</taxon>
        <taxon>Trema</taxon>
    </lineage>
</organism>
<dbReference type="CDD" id="cd15613">
    <property type="entry name" value="PHD_AL_plant"/>
    <property type="match status" value="1"/>
</dbReference>
<evidence type="ECO:0000256" key="8">
    <source>
        <dbReference type="ARBA" id="ARBA00023163"/>
    </source>
</evidence>
<gene>
    <name evidence="14" type="ORF">TorRG33x02_321520</name>
</gene>
<evidence type="ECO:0000256" key="7">
    <source>
        <dbReference type="ARBA" id="ARBA00023015"/>
    </source>
</evidence>
<dbReference type="GO" id="GO:0000976">
    <property type="term" value="F:transcription cis-regulatory region binding"/>
    <property type="evidence" value="ECO:0007669"/>
    <property type="project" value="TreeGrafter"/>
</dbReference>
<feature type="compositionally biased region" description="Low complexity" evidence="12">
    <location>
        <begin position="148"/>
        <end position="161"/>
    </location>
</feature>
<comment type="domain">
    <text evidence="11">The PHD-type zinc finger mediates the binding to H3K4me3.</text>
</comment>
<dbReference type="GO" id="GO:0006355">
    <property type="term" value="P:regulation of DNA-templated transcription"/>
    <property type="evidence" value="ECO:0007669"/>
    <property type="project" value="UniProtKB-UniRule"/>
</dbReference>
<dbReference type="InterPro" id="IPR001965">
    <property type="entry name" value="Znf_PHD"/>
</dbReference>
<dbReference type="EMBL" id="JXTC01000523">
    <property type="protein sequence ID" value="PON48067.1"/>
    <property type="molecule type" value="Genomic_DNA"/>
</dbReference>
<evidence type="ECO:0000256" key="10">
    <source>
        <dbReference type="PROSITE-ProRule" id="PRU00146"/>
    </source>
</evidence>
<keyword evidence="9 11" id="KW-0539">Nucleus</keyword>
<comment type="caution">
    <text evidence="14">The sequence shown here is derived from an EMBL/GenBank/DDBJ whole genome shotgun (WGS) entry which is preliminary data.</text>
</comment>
<keyword evidence="4 10" id="KW-0863">Zinc-finger</keyword>
<keyword evidence="8 11" id="KW-0804">Transcription</keyword>
<dbReference type="InterPro" id="IPR011011">
    <property type="entry name" value="Znf_FYVE_PHD"/>
</dbReference>
<evidence type="ECO:0000256" key="6">
    <source>
        <dbReference type="ARBA" id="ARBA00022853"/>
    </source>
</evidence>
<dbReference type="InterPro" id="IPR044104">
    <property type="entry name" value="PHD_AL_plant"/>
</dbReference>
<evidence type="ECO:0000256" key="9">
    <source>
        <dbReference type="ARBA" id="ARBA00023242"/>
    </source>
</evidence>
<evidence type="ECO:0000259" key="13">
    <source>
        <dbReference type="PROSITE" id="PS50016"/>
    </source>
</evidence>
<dbReference type="InterPro" id="IPR019786">
    <property type="entry name" value="Zinc_finger_PHD-type_CS"/>
</dbReference>
<evidence type="ECO:0000256" key="1">
    <source>
        <dbReference type="ARBA" id="ARBA00004123"/>
    </source>
</evidence>
<accession>A0A2P5BH06</accession>
<dbReference type="GO" id="GO:0003712">
    <property type="term" value="F:transcription coregulator activity"/>
    <property type="evidence" value="ECO:0007669"/>
    <property type="project" value="TreeGrafter"/>
</dbReference>
<keyword evidence="6 11" id="KW-0156">Chromatin regulator</keyword>
<evidence type="ECO:0000256" key="2">
    <source>
        <dbReference type="ARBA" id="ARBA00010445"/>
    </source>
</evidence>
<dbReference type="GO" id="GO:0008270">
    <property type="term" value="F:zinc ion binding"/>
    <property type="evidence" value="ECO:0007669"/>
    <property type="project" value="UniProtKB-KW"/>
</dbReference>
<comment type="function">
    <text evidence="11">Histone-binding component that specifically recognizes H3 tails trimethylated on 'Lys-4' (H3K4me3), which mark transcription start sites of virtually all active genes.</text>
</comment>
<dbReference type="PROSITE" id="PS01359">
    <property type="entry name" value="ZF_PHD_1"/>
    <property type="match status" value="1"/>
</dbReference>
<feature type="region of interest" description="Disordered" evidence="12">
    <location>
        <begin position="142"/>
        <end position="163"/>
    </location>
</feature>
<evidence type="ECO:0000256" key="12">
    <source>
        <dbReference type="SAM" id="MobiDB-lite"/>
    </source>
</evidence>
<dbReference type="Gene3D" id="3.30.40.10">
    <property type="entry name" value="Zinc/RING finger domain, C3HC4 (zinc finger)"/>
    <property type="match status" value="1"/>
</dbReference>
<evidence type="ECO:0000313" key="14">
    <source>
        <dbReference type="EMBL" id="PON48067.1"/>
    </source>
</evidence>
<dbReference type="InterPro" id="IPR013083">
    <property type="entry name" value="Znf_RING/FYVE/PHD"/>
</dbReference>
<dbReference type="PROSITE" id="PS50016">
    <property type="entry name" value="ZF_PHD_2"/>
    <property type="match status" value="1"/>
</dbReference>
<keyword evidence="15" id="KW-1185">Reference proteome</keyword>
<dbReference type="InParanoid" id="A0A2P5BH06"/>
<feature type="domain" description="PHD-type" evidence="13">
    <location>
        <begin position="199"/>
        <end position="251"/>
    </location>
</feature>
<dbReference type="SUPFAM" id="SSF57903">
    <property type="entry name" value="FYVE/PHD zinc finger"/>
    <property type="match status" value="1"/>
</dbReference>
<dbReference type="AlphaFoldDB" id="A0A2P5BH06"/>
<keyword evidence="5 11" id="KW-0862">Zinc</keyword>
<name>A0A2P5BH06_TREOI</name>
<evidence type="ECO:0000256" key="11">
    <source>
        <dbReference type="RuleBase" id="RU369089"/>
    </source>
</evidence>
<dbReference type="GO" id="GO:0042393">
    <property type="term" value="F:histone binding"/>
    <property type="evidence" value="ECO:0007669"/>
    <property type="project" value="UniProtKB-UniRule"/>
</dbReference>
<dbReference type="Proteomes" id="UP000237000">
    <property type="component" value="Unassembled WGS sequence"/>
</dbReference>
<dbReference type="InterPro" id="IPR021998">
    <property type="entry name" value="Alfin_N"/>
</dbReference>